<sequence length="63" mass="7605">MSINYIIIIVYRNNNMIAKYMPNLKKMSEIEDKSTFKYSYAMNDCFLIGENEMRALELCFWTF</sequence>
<comment type="caution">
    <text evidence="1">The sequence shown here is derived from an EMBL/GenBank/DDBJ whole genome shotgun (WGS) entry which is preliminary data.</text>
</comment>
<dbReference type="EMBL" id="LAZR01001392">
    <property type="protein sequence ID" value="KKN45406.1"/>
    <property type="molecule type" value="Genomic_DNA"/>
</dbReference>
<proteinExistence type="predicted"/>
<accession>A0A0F9T8Y3</accession>
<name>A0A0F9T8Y3_9ZZZZ</name>
<reference evidence="1" key="1">
    <citation type="journal article" date="2015" name="Nature">
        <title>Complex archaea that bridge the gap between prokaryotes and eukaryotes.</title>
        <authorList>
            <person name="Spang A."/>
            <person name="Saw J.H."/>
            <person name="Jorgensen S.L."/>
            <person name="Zaremba-Niedzwiedzka K."/>
            <person name="Martijn J."/>
            <person name="Lind A.E."/>
            <person name="van Eijk R."/>
            <person name="Schleper C."/>
            <person name="Guy L."/>
            <person name="Ettema T.J."/>
        </authorList>
    </citation>
    <scope>NUCLEOTIDE SEQUENCE</scope>
</reference>
<evidence type="ECO:0000313" key="1">
    <source>
        <dbReference type="EMBL" id="KKN45406.1"/>
    </source>
</evidence>
<organism evidence="1">
    <name type="scientific">marine sediment metagenome</name>
    <dbReference type="NCBI Taxonomy" id="412755"/>
    <lineage>
        <taxon>unclassified sequences</taxon>
        <taxon>metagenomes</taxon>
        <taxon>ecological metagenomes</taxon>
    </lineage>
</organism>
<protein>
    <submittedName>
        <fullName evidence="1">Uncharacterized protein</fullName>
    </submittedName>
</protein>
<gene>
    <name evidence="1" type="ORF">LCGC14_0683470</name>
</gene>
<dbReference type="AlphaFoldDB" id="A0A0F9T8Y3"/>